<feature type="region of interest" description="Disordered" evidence="1">
    <location>
        <begin position="172"/>
        <end position="207"/>
    </location>
</feature>
<organism evidence="3 5">
    <name type="scientific">Cymbomonas tetramitiformis</name>
    <dbReference type="NCBI Taxonomy" id="36881"/>
    <lineage>
        <taxon>Eukaryota</taxon>
        <taxon>Viridiplantae</taxon>
        <taxon>Chlorophyta</taxon>
        <taxon>Pyramimonadophyceae</taxon>
        <taxon>Pyramimonadales</taxon>
        <taxon>Pyramimonadaceae</taxon>
        <taxon>Cymbomonas</taxon>
    </lineage>
</organism>
<dbReference type="EMBL" id="LGRX02025641">
    <property type="protein sequence ID" value="KAK3252075.1"/>
    <property type="molecule type" value="Genomic_DNA"/>
</dbReference>
<gene>
    <name evidence="3" type="ORF">CYMTET_37029</name>
    <name evidence="2" type="ORF">CYMTET_38633</name>
    <name evidence="4" type="ORF">CYMTET_4523</name>
</gene>
<evidence type="ECO:0000313" key="3">
    <source>
        <dbReference type="EMBL" id="KAK3253694.1"/>
    </source>
</evidence>
<dbReference type="AlphaFoldDB" id="A0AAE0CGA2"/>
<keyword evidence="5" id="KW-1185">Reference proteome</keyword>
<protein>
    <submittedName>
        <fullName evidence="3">Uncharacterized protein</fullName>
    </submittedName>
</protein>
<dbReference type="EMBL" id="LGRX02024671">
    <property type="protein sequence ID" value="KAK3253694.1"/>
    <property type="molecule type" value="Genomic_DNA"/>
</dbReference>
<proteinExistence type="predicted"/>
<dbReference type="EMBL" id="LGRX02000644">
    <property type="protein sequence ID" value="KAK3287969.1"/>
    <property type="molecule type" value="Genomic_DNA"/>
</dbReference>
<reference evidence="3" key="2">
    <citation type="submission" date="2023-06" db="EMBL/GenBank/DDBJ databases">
        <title>Long-read-based genome assembly of the green algal bacterivore Cymbomonas tetramitiformis.</title>
        <authorList>
            <person name="Gyaltshen Y."/>
            <person name="Rozenberg A."/>
            <person name="Paasch A."/>
            <person name="Burns J.A."/>
            <person name="Warring S."/>
            <person name="Larson R."/>
            <person name="Maurer-Alcala X."/>
            <person name="Dacks J."/>
            <person name="Kim E."/>
        </authorList>
    </citation>
    <scope>NUCLEOTIDE SEQUENCE</scope>
    <source>
        <strain evidence="3">PLY_AMNH</strain>
    </source>
</reference>
<accession>A0AAE0CGA2</accession>
<comment type="caution">
    <text evidence="3">The sequence shown here is derived from an EMBL/GenBank/DDBJ whole genome shotgun (WGS) entry which is preliminary data.</text>
</comment>
<evidence type="ECO:0000313" key="5">
    <source>
        <dbReference type="Proteomes" id="UP001190700"/>
    </source>
</evidence>
<evidence type="ECO:0000313" key="4">
    <source>
        <dbReference type="EMBL" id="KAK3287969.1"/>
    </source>
</evidence>
<dbReference type="Proteomes" id="UP001190700">
    <property type="component" value="Unassembled WGS sequence"/>
</dbReference>
<sequence>MAAPSSVSEQLKLRPRQEVIREFFEHASIRDLQERLLQAHFLSLRYHPCKDMIGSRPIVLELVEHYCEFMYLLCLNKDGSRDWLSPPPIIGMVWHEHVVDTRGYQAFCTEQFGEFVHHNANRALIVNVALRELSRARTTIEYSKRLGERRIREMIVRGLWWPTRLFEDLPDEKEITEVNAPSEEMSRKRRAGANEQDPSAPKTKCHK</sequence>
<evidence type="ECO:0000256" key="1">
    <source>
        <dbReference type="SAM" id="MobiDB-lite"/>
    </source>
</evidence>
<reference evidence="3 5" key="1">
    <citation type="journal article" date="2015" name="Genome Biol. Evol.">
        <title>Comparative Genomics of a Bacterivorous Green Alga Reveals Evolutionary Causalities and Consequences of Phago-Mixotrophic Mode of Nutrition.</title>
        <authorList>
            <person name="Burns J.A."/>
            <person name="Paasch A."/>
            <person name="Narechania A."/>
            <person name="Kim E."/>
        </authorList>
    </citation>
    <scope>NUCLEOTIDE SEQUENCE [LARGE SCALE GENOMIC DNA]</scope>
    <source>
        <strain evidence="3">PLY_AMNH</strain>
    </source>
</reference>
<name>A0AAE0CGA2_9CHLO</name>
<evidence type="ECO:0000313" key="2">
    <source>
        <dbReference type="EMBL" id="KAK3252075.1"/>
    </source>
</evidence>